<evidence type="ECO:0000313" key="1">
    <source>
        <dbReference type="EMBL" id="JAP89216.1"/>
    </source>
</evidence>
<accession>A0A146K0F5</accession>
<dbReference type="InterPro" id="IPR011009">
    <property type="entry name" value="Kinase-like_dom_sf"/>
</dbReference>
<sequence>QISNTIQQQLILSQEEEIMKDIMSYQAHETSLTEPLTFRNLLMTLSFEFKTPQQFAQFASQIISTVIEAVQNGYVLDQVYLDQFKLNEHSLEMIQSSEWTQVNTSVKPPEAYFQQYHDYNRKKRQNLSLSYSIGMLLLELIAQRPMATVPRLMAPAAYSNYIHKFDRLNRIIPLLCQCSLNTTQTLHCSEVDPDIRHISYVIMQMLQKNLSQRFSLDQALTQLQTIADKSFNFEHLWKGQIDISAGLEKLAKNEPKSTRNMLKTLLDNITAGTKKYQKPEEIMKIRRQLSNSEQNLAQEIEQLQTILLKYYQSGVDSRYFGFLQQLYLHFQSKNDKIFLTDSLSSLCEVEFINVDQYLESQNVIQFLVRAGVYQKD</sequence>
<dbReference type="AlphaFoldDB" id="A0A146K0F5"/>
<dbReference type="Gene3D" id="1.10.510.10">
    <property type="entry name" value="Transferase(Phosphotransferase) domain 1"/>
    <property type="match status" value="1"/>
</dbReference>
<reference evidence="1" key="1">
    <citation type="submission" date="2015-07" db="EMBL/GenBank/DDBJ databases">
        <title>Adaptation to a free-living lifestyle via gene acquisitions in the diplomonad Trepomonas sp. PC1.</title>
        <authorList>
            <person name="Xu F."/>
            <person name="Jerlstrom-Hultqvist J."/>
            <person name="Kolisko M."/>
            <person name="Simpson A.G.B."/>
            <person name="Roger A.J."/>
            <person name="Svard S.G."/>
            <person name="Andersson J.O."/>
        </authorList>
    </citation>
    <scope>NUCLEOTIDE SEQUENCE</scope>
    <source>
        <strain evidence="1">PC1</strain>
    </source>
</reference>
<gene>
    <name evidence="1" type="ORF">TPC1_31289</name>
</gene>
<feature type="non-terminal residue" evidence="1">
    <location>
        <position position="1"/>
    </location>
</feature>
<dbReference type="EMBL" id="GDID01007390">
    <property type="protein sequence ID" value="JAP89216.1"/>
    <property type="molecule type" value="Transcribed_RNA"/>
</dbReference>
<dbReference type="SUPFAM" id="SSF56112">
    <property type="entry name" value="Protein kinase-like (PK-like)"/>
    <property type="match status" value="1"/>
</dbReference>
<proteinExistence type="predicted"/>
<name>A0A146K0F5_9EUKA</name>
<organism evidence="1">
    <name type="scientific">Trepomonas sp. PC1</name>
    <dbReference type="NCBI Taxonomy" id="1076344"/>
    <lineage>
        <taxon>Eukaryota</taxon>
        <taxon>Metamonada</taxon>
        <taxon>Diplomonadida</taxon>
        <taxon>Hexamitidae</taxon>
        <taxon>Hexamitinae</taxon>
        <taxon>Trepomonas</taxon>
    </lineage>
</organism>
<protein>
    <submittedName>
        <fullName evidence="1">Uncharacterized protein</fullName>
    </submittedName>
</protein>